<organism evidence="2 3">
    <name type="scientific">Albidovulum sediminis</name>
    <dbReference type="NCBI Taxonomy" id="3066345"/>
    <lineage>
        <taxon>Bacteria</taxon>
        <taxon>Pseudomonadati</taxon>
        <taxon>Pseudomonadota</taxon>
        <taxon>Alphaproteobacteria</taxon>
        <taxon>Rhodobacterales</taxon>
        <taxon>Paracoccaceae</taxon>
        <taxon>Albidovulum</taxon>
    </lineage>
</organism>
<dbReference type="Proteomes" id="UP001205601">
    <property type="component" value="Unassembled WGS sequence"/>
</dbReference>
<dbReference type="EMBL" id="JAOCQF010000001">
    <property type="protein sequence ID" value="MCT8329935.1"/>
    <property type="molecule type" value="Genomic_DNA"/>
</dbReference>
<keyword evidence="2" id="KW-0489">Methyltransferase</keyword>
<proteinExistence type="predicted"/>
<dbReference type="GO" id="GO:0032259">
    <property type="term" value="P:methylation"/>
    <property type="evidence" value="ECO:0007669"/>
    <property type="project" value="UniProtKB-KW"/>
</dbReference>
<accession>A0ABT2NLY5</accession>
<keyword evidence="2" id="KW-0808">Transferase</keyword>
<evidence type="ECO:0000259" key="1">
    <source>
        <dbReference type="Pfam" id="PF13649"/>
    </source>
</evidence>
<keyword evidence="3" id="KW-1185">Reference proteome</keyword>
<dbReference type="GO" id="GO:0008168">
    <property type="term" value="F:methyltransferase activity"/>
    <property type="evidence" value="ECO:0007669"/>
    <property type="project" value="UniProtKB-KW"/>
</dbReference>
<sequence>MVLPTQTMGVTVDDIRAEQPDSDFVTFWNEVLVPKFTRFRHVLVGGLGRHSDAIFPLLPVSPGDRIVDAGAGFGDTAIMLARRAGPEGRVTAIDCCDGFLDHGRRDAAAAGVANIDWVVADIQRHPFAPFHDLMFSRFGTMFFENPVVALRNMRTALKPGGRLVMIVWRTIADNPWLGLAKEVALAHLPPPGEDADTCGPGPFSMAGQEMVTAQLRAAGYDDIAFRRVDAMIRIGNDIEDAIAFQLALGPAGEVYREAGALGEAKRPAIEADMRARLLPFVTEDGVQMMSSSWVISAKNPG</sequence>
<dbReference type="Gene3D" id="3.40.50.150">
    <property type="entry name" value="Vaccinia Virus protein VP39"/>
    <property type="match status" value="1"/>
</dbReference>
<comment type="caution">
    <text evidence="2">The sequence shown here is derived from an EMBL/GenBank/DDBJ whole genome shotgun (WGS) entry which is preliminary data.</text>
</comment>
<dbReference type="CDD" id="cd02440">
    <property type="entry name" value="AdoMet_MTases"/>
    <property type="match status" value="1"/>
</dbReference>
<name>A0ABT2NLY5_9RHOB</name>
<gene>
    <name evidence="2" type="ORF">N5I32_10450</name>
</gene>
<dbReference type="SUPFAM" id="SSF53335">
    <property type="entry name" value="S-adenosyl-L-methionine-dependent methyltransferases"/>
    <property type="match status" value="1"/>
</dbReference>
<dbReference type="PANTHER" id="PTHR43591">
    <property type="entry name" value="METHYLTRANSFERASE"/>
    <property type="match status" value="1"/>
</dbReference>
<dbReference type="Pfam" id="PF13649">
    <property type="entry name" value="Methyltransf_25"/>
    <property type="match status" value="1"/>
</dbReference>
<dbReference type="InterPro" id="IPR029063">
    <property type="entry name" value="SAM-dependent_MTases_sf"/>
</dbReference>
<dbReference type="PANTHER" id="PTHR43591:SF24">
    <property type="entry name" value="2-METHOXY-6-POLYPRENYL-1,4-BENZOQUINOL METHYLASE, MITOCHONDRIAL"/>
    <property type="match status" value="1"/>
</dbReference>
<evidence type="ECO:0000313" key="2">
    <source>
        <dbReference type="EMBL" id="MCT8329935.1"/>
    </source>
</evidence>
<protein>
    <submittedName>
        <fullName evidence="2">Methyltransferase domain-containing protein</fullName>
    </submittedName>
</protein>
<dbReference type="InterPro" id="IPR041698">
    <property type="entry name" value="Methyltransf_25"/>
</dbReference>
<feature type="domain" description="Methyltransferase" evidence="1">
    <location>
        <begin position="66"/>
        <end position="161"/>
    </location>
</feature>
<reference evidence="3" key="1">
    <citation type="submission" date="2023-07" db="EMBL/GenBank/DDBJ databases">
        <title>Defluviimonas sediminis sp. nov., isolated from mangrove sediment.</title>
        <authorList>
            <person name="Liu L."/>
            <person name="Li J."/>
            <person name="Huang Y."/>
            <person name="Pan J."/>
            <person name="Li M."/>
        </authorList>
    </citation>
    <scope>NUCLEOTIDE SEQUENCE [LARGE SCALE GENOMIC DNA]</scope>
    <source>
        <strain evidence="3">FT324</strain>
    </source>
</reference>
<evidence type="ECO:0000313" key="3">
    <source>
        <dbReference type="Proteomes" id="UP001205601"/>
    </source>
</evidence>